<dbReference type="Pfam" id="PF13977">
    <property type="entry name" value="TetR_C_6"/>
    <property type="match status" value="1"/>
</dbReference>
<feature type="DNA-binding region" description="H-T-H motif" evidence="5">
    <location>
        <begin position="31"/>
        <end position="50"/>
    </location>
</feature>
<evidence type="ECO:0000256" key="2">
    <source>
        <dbReference type="ARBA" id="ARBA00023015"/>
    </source>
</evidence>
<keyword evidence="8" id="KW-1185">Reference proteome</keyword>
<evidence type="ECO:0000313" key="7">
    <source>
        <dbReference type="EMBL" id="SNQ50607.1"/>
    </source>
</evidence>
<dbReference type="InterPro" id="IPR039538">
    <property type="entry name" value="BetI_C"/>
</dbReference>
<dbReference type="Gene3D" id="1.10.357.10">
    <property type="entry name" value="Tetracycline Repressor, domain 2"/>
    <property type="match status" value="1"/>
</dbReference>
<organism evidence="7 8">
    <name type="scientific">Frankia canadensis</name>
    <dbReference type="NCBI Taxonomy" id="1836972"/>
    <lineage>
        <taxon>Bacteria</taxon>
        <taxon>Bacillati</taxon>
        <taxon>Actinomycetota</taxon>
        <taxon>Actinomycetes</taxon>
        <taxon>Frankiales</taxon>
        <taxon>Frankiaceae</taxon>
        <taxon>Frankia</taxon>
    </lineage>
</organism>
<dbReference type="GO" id="GO:0000976">
    <property type="term" value="F:transcription cis-regulatory region binding"/>
    <property type="evidence" value="ECO:0007669"/>
    <property type="project" value="TreeGrafter"/>
</dbReference>
<keyword evidence="2" id="KW-0805">Transcription regulation</keyword>
<evidence type="ECO:0000259" key="6">
    <source>
        <dbReference type="PROSITE" id="PS50977"/>
    </source>
</evidence>
<dbReference type="Proteomes" id="UP000234331">
    <property type="component" value="Unassembled WGS sequence"/>
</dbReference>
<evidence type="ECO:0000313" key="8">
    <source>
        <dbReference type="Proteomes" id="UP000234331"/>
    </source>
</evidence>
<dbReference type="PRINTS" id="PR00455">
    <property type="entry name" value="HTHTETR"/>
</dbReference>
<dbReference type="SUPFAM" id="SSF48498">
    <property type="entry name" value="Tetracyclin repressor-like, C-terminal domain"/>
    <property type="match status" value="1"/>
</dbReference>
<dbReference type="InterPro" id="IPR050109">
    <property type="entry name" value="HTH-type_TetR-like_transc_reg"/>
</dbReference>
<protein>
    <submittedName>
        <fullName evidence="7">TetR family transcriptional regulator</fullName>
    </submittedName>
</protein>
<dbReference type="PANTHER" id="PTHR30055">
    <property type="entry name" value="HTH-TYPE TRANSCRIPTIONAL REGULATOR RUTR"/>
    <property type="match status" value="1"/>
</dbReference>
<accession>A0A2I2KY72</accession>
<dbReference type="InterPro" id="IPR009057">
    <property type="entry name" value="Homeodomain-like_sf"/>
</dbReference>
<reference evidence="7 8" key="1">
    <citation type="submission" date="2017-06" db="EMBL/GenBank/DDBJ databases">
        <authorList>
            <person name="Kim H.J."/>
            <person name="Triplett B.A."/>
        </authorList>
    </citation>
    <scope>NUCLEOTIDE SEQUENCE [LARGE SCALE GENOMIC DNA]</scope>
    <source>
        <strain evidence="7">FRACA_ARgP5</strain>
    </source>
</reference>
<name>A0A2I2KY72_9ACTN</name>
<dbReference type="PROSITE" id="PS50977">
    <property type="entry name" value="HTH_TETR_2"/>
    <property type="match status" value="1"/>
</dbReference>
<dbReference type="GO" id="GO:0003700">
    <property type="term" value="F:DNA-binding transcription factor activity"/>
    <property type="evidence" value="ECO:0007669"/>
    <property type="project" value="TreeGrafter"/>
</dbReference>
<dbReference type="InterPro" id="IPR001647">
    <property type="entry name" value="HTH_TetR"/>
</dbReference>
<evidence type="ECO:0000256" key="1">
    <source>
        <dbReference type="ARBA" id="ARBA00022491"/>
    </source>
</evidence>
<dbReference type="EMBL" id="FZMO01000434">
    <property type="protein sequence ID" value="SNQ50607.1"/>
    <property type="molecule type" value="Genomic_DNA"/>
</dbReference>
<sequence>MPKRVDPLERRRSIAEAVFRVTATRGVEAVSLRDVAAEAGVSMGMVQHYFRSKDEMLLFALDHMRDRVAGRLQARLARLPNPTPRDVARAVLAELLPTNEDSRAEAGVSVAFYSRAAVTPAYALALRQGLRGLLDVFTERLRAAQHSGHTRPDVDAEQEAASLFWLAHGLVGPLLIGLYTPETAQSLLDRHLDRIFT</sequence>
<dbReference type="Pfam" id="PF00440">
    <property type="entry name" value="TetR_N"/>
    <property type="match status" value="1"/>
</dbReference>
<dbReference type="InterPro" id="IPR036271">
    <property type="entry name" value="Tet_transcr_reg_TetR-rel_C_sf"/>
</dbReference>
<dbReference type="AlphaFoldDB" id="A0A2I2KY72"/>
<dbReference type="SUPFAM" id="SSF46689">
    <property type="entry name" value="Homeodomain-like"/>
    <property type="match status" value="1"/>
</dbReference>
<feature type="domain" description="HTH tetR-type" evidence="6">
    <location>
        <begin position="8"/>
        <end position="68"/>
    </location>
</feature>
<evidence type="ECO:0000256" key="3">
    <source>
        <dbReference type="ARBA" id="ARBA00023125"/>
    </source>
</evidence>
<keyword evidence="1" id="KW-0678">Repressor</keyword>
<gene>
    <name evidence="7" type="ORF">FRACA_490039</name>
</gene>
<keyword evidence="4" id="KW-0804">Transcription</keyword>
<evidence type="ECO:0000256" key="4">
    <source>
        <dbReference type="ARBA" id="ARBA00023163"/>
    </source>
</evidence>
<dbReference type="PANTHER" id="PTHR30055:SF234">
    <property type="entry name" value="HTH-TYPE TRANSCRIPTIONAL REGULATOR BETI"/>
    <property type="match status" value="1"/>
</dbReference>
<dbReference type="RefSeq" id="WP_207770498.1">
    <property type="nucleotide sequence ID" value="NZ_FZMO01000434.1"/>
</dbReference>
<proteinExistence type="predicted"/>
<keyword evidence="3 5" id="KW-0238">DNA-binding</keyword>
<evidence type="ECO:0000256" key="5">
    <source>
        <dbReference type="PROSITE-ProRule" id="PRU00335"/>
    </source>
</evidence>